<keyword evidence="3 6" id="KW-1133">Transmembrane helix</keyword>
<dbReference type="GO" id="GO:0016020">
    <property type="term" value="C:membrane"/>
    <property type="evidence" value="ECO:0007669"/>
    <property type="project" value="UniProtKB-SubCell"/>
</dbReference>
<keyword evidence="4 6" id="KW-0472">Membrane</keyword>
<proteinExistence type="predicted"/>
<evidence type="ECO:0000256" key="4">
    <source>
        <dbReference type="ARBA" id="ARBA00023136"/>
    </source>
</evidence>
<protein>
    <recommendedName>
        <fullName evidence="5">Transmembrane protein 254</fullName>
    </recommendedName>
</protein>
<comment type="subcellular location">
    <subcellularLocation>
        <location evidence="1">Membrane</location>
        <topology evidence="1">Multi-pass membrane protein</topology>
    </subcellularLocation>
</comment>
<evidence type="ECO:0000256" key="3">
    <source>
        <dbReference type="ARBA" id="ARBA00022989"/>
    </source>
</evidence>
<evidence type="ECO:0000256" key="5">
    <source>
        <dbReference type="ARBA" id="ARBA00034834"/>
    </source>
</evidence>
<evidence type="ECO:0000256" key="6">
    <source>
        <dbReference type="SAM" id="Phobius"/>
    </source>
</evidence>
<evidence type="ECO:0000313" key="7">
    <source>
        <dbReference type="EMBL" id="MFH4978829.1"/>
    </source>
</evidence>
<evidence type="ECO:0000256" key="1">
    <source>
        <dbReference type="ARBA" id="ARBA00004141"/>
    </source>
</evidence>
<comment type="caution">
    <text evidence="7">The sequence shown here is derived from an EMBL/GenBank/DDBJ whole genome shotgun (WGS) entry which is preliminary data.</text>
</comment>
<keyword evidence="2 6" id="KW-0812">Transmembrane</keyword>
<dbReference type="Pfam" id="PF14934">
    <property type="entry name" value="TMEM254"/>
    <property type="match status" value="1"/>
</dbReference>
<name>A0ABD6END1_9BILA</name>
<accession>A0ABD6END1</accession>
<dbReference type="PANTHER" id="PTHR34104">
    <property type="entry name" value="TRANSMEMBRANE PROTEIN 254"/>
    <property type="match status" value="1"/>
</dbReference>
<dbReference type="EMBL" id="JBGFUD010003567">
    <property type="protein sequence ID" value="MFH4978829.1"/>
    <property type="molecule type" value="Genomic_DNA"/>
</dbReference>
<dbReference type="SUPFAM" id="SSF51735">
    <property type="entry name" value="NAD(P)-binding Rossmann-fold domains"/>
    <property type="match status" value="1"/>
</dbReference>
<dbReference type="Proteomes" id="UP001608902">
    <property type="component" value="Unassembled WGS sequence"/>
</dbReference>
<dbReference type="Gene3D" id="3.40.50.720">
    <property type="entry name" value="NAD(P)-binding Rossmann-like Domain"/>
    <property type="match status" value="1"/>
</dbReference>
<sequence length="234" mass="27118">MECLAVEMREKGLNNIRFTTIYPYFVRTPMILEKKMRPTSALVPFMSVSRCSNEVVDAILKEKTTAFIPSYIATFAMLKWLLSNGMLRAARDFMNCRYEPFSKSSTNETRKESESFSLHKMTDYFQSPHFSWFIIIPAALLVNFITWYKVELLPLAHLGVFGSLIYYVGVTRPALAVLFNLFALIAHLSEAIYSLHLCNRLDFSQVCTFKWFIQTFLLGFPSLRLLQQRTTKLN</sequence>
<keyword evidence="8" id="KW-1185">Reference proteome</keyword>
<evidence type="ECO:0000256" key="2">
    <source>
        <dbReference type="ARBA" id="ARBA00022692"/>
    </source>
</evidence>
<dbReference type="InterPro" id="IPR036291">
    <property type="entry name" value="NAD(P)-bd_dom_sf"/>
</dbReference>
<gene>
    <name evidence="7" type="ORF">AB6A40_005538</name>
</gene>
<dbReference type="InterPro" id="IPR028110">
    <property type="entry name" value="TMEM254"/>
</dbReference>
<reference evidence="7 8" key="1">
    <citation type="submission" date="2024-08" db="EMBL/GenBank/DDBJ databases">
        <title>Gnathostoma spinigerum genome.</title>
        <authorList>
            <person name="Gonzalez-Bertolin B."/>
            <person name="Monzon S."/>
            <person name="Zaballos A."/>
            <person name="Jimenez P."/>
            <person name="Dekumyoy P."/>
            <person name="Varona S."/>
            <person name="Cuesta I."/>
            <person name="Sumanam S."/>
            <person name="Adisakwattana P."/>
            <person name="Gasser R.B."/>
            <person name="Hernandez-Gonzalez A."/>
            <person name="Young N.D."/>
            <person name="Perteguer M.J."/>
        </authorList>
    </citation>
    <scope>NUCLEOTIDE SEQUENCE [LARGE SCALE GENOMIC DNA]</scope>
    <source>
        <strain evidence="7">AL3</strain>
        <tissue evidence="7">Liver</tissue>
    </source>
</reference>
<organism evidence="7 8">
    <name type="scientific">Gnathostoma spinigerum</name>
    <dbReference type="NCBI Taxonomy" id="75299"/>
    <lineage>
        <taxon>Eukaryota</taxon>
        <taxon>Metazoa</taxon>
        <taxon>Ecdysozoa</taxon>
        <taxon>Nematoda</taxon>
        <taxon>Chromadorea</taxon>
        <taxon>Rhabditida</taxon>
        <taxon>Spirurina</taxon>
        <taxon>Gnathostomatomorpha</taxon>
        <taxon>Gnathostomatoidea</taxon>
        <taxon>Gnathostomatidae</taxon>
        <taxon>Gnathostoma</taxon>
    </lineage>
</organism>
<evidence type="ECO:0000313" key="8">
    <source>
        <dbReference type="Proteomes" id="UP001608902"/>
    </source>
</evidence>
<dbReference type="PANTHER" id="PTHR34104:SF3">
    <property type="entry name" value="TRANSMEMBRANE PROTEIN 254"/>
    <property type="match status" value="1"/>
</dbReference>
<feature type="transmembrane region" description="Helical" evidence="6">
    <location>
        <begin position="130"/>
        <end position="148"/>
    </location>
</feature>
<dbReference type="AlphaFoldDB" id="A0ABD6END1"/>